<protein>
    <submittedName>
        <fullName evidence="1">Uncharacterized protein</fullName>
    </submittedName>
</protein>
<gene>
    <name evidence="1" type="ORF">I4F81_011063</name>
</gene>
<name>A0ACC3CFH9_PYRYE</name>
<keyword evidence="2" id="KW-1185">Reference proteome</keyword>
<dbReference type="Proteomes" id="UP000798662">
    <property type="component" value="Chromosome 3"/>
</dbReference>
<accession>A0ACC3CFH9</accession>
<sequence length="196" mass="19028">MGRPYKLPPPWALLFPLALGATAVAVAAAAATAAAALGGSPHRLLPPPTARQAGGGGGGGGGGGCTPAECAAMAATNSFRAASGLPALAADGAMMANARAHSAVMARRGSIFHQPIGSLPTLSSGVSVMAENVAMGSSGIATGEAVGQAVFTQWKNSPGHRANMLRAAGDTVMVVGIHVDGAGAYWGTQTAPGASF</sequence>
<evidence type="ECO:0000313" key="1">
    <source>
        <dbReference type="EMBL" id="KAK1868578.1"/>
    </source>
</evidence>
<organism evidence="1 2">
    <name type="scientific">Pyropia yezoensis</name>
    <name type="common">Susabi-nori</name>
    <name type="synonym">Porphyra yezoensis</name>
    <dbReference type="NCBI Taxonomy" id="2788"/>
    <lineage>
        <taxon>Eukaryota</taxon>
        <taxon>Rhodophyta</taxon>
        <taxon>Bangiophyceae</taxon>
        <taxon>Bangiales</taxon>
        <taxon>Bangiaceae</taxon>
        <taxon>Pyropia</taxon>
    </lineage>
</organism>
<evidence type="ECO:0000313" key="2">
    <source>
        <dbReference type="Proteomes" id="UP000798662"/>
    </source>
</evidence>
<proteinExistence type="predicted"/>
<dbReference type="EMBL" id="CM020620">
    <property type="protein sequence ID" value="KAK1868578.1"/>
    <property type="molecule type" value="Genomic_DNA"/>
</dbReference>
<comment type="caution">
    <text evidence="1">The sequence shown here is derived from an EMBL/GenBank/DDBJ whole genome shotgun (WGS) entry which is preliminary data.</text>
</comment>
<reference evidence="1" key="1">
    <citation type="submission" date="2019-11" db="EMBL/GenBank/DDBJ databases">
        <title>Nori genome reveals adaptations in red seaweeds to the harsh intertidal environment.</title>
        <authorList>
            <person name="Wang D."/>
            <person name="Mao Y."/>
        </authorList>
    </citation>
    <scope>NUCLEOTIDE SEQUENCE</scope>
    <source>
        <tissue evidence="1">Gametophyte</tissue>
    </source>
</reference>